<accession>A0ABP9VBN9</accession>
<keyword evidence="3" id="KW-1185">Reference proteome</keyword>
<evidence type="ECO:0000313" key="3">
    <source>
        <dbReference type="Proteomes" id="UP001458946"/>
    </source>
</evidence>
<protein>
    <submittedName>
        <fullName evidence="2">Uncharacterized protein</fullName>
    </submittedName>
</protein>
<feature type="chain" id="PRO_5045238629" evidence="1">
    <location>
        <begin position="21"/>
        <end position="159"/>
    </location>
</feature>
<evidence type="ECO:0000313" key="2">
    <source>
        <dbReference type="EMBL" id="GAA5502665.1"/>
    </source>
</evidence>
<evidence type="ECO:0000256" key="1">
    <source>
        <dbReference type="SAM" id="SignalP"/>
    </source>
</evidence>
<reference evidence="2 3" key="1">
    <citation type="submission" date="2024-02" db="EMBL/GenBank/DDBJ databases">
        <title>Deinococcus xinjiangensis NBRC 107630.</title>
        <authorList>
            <person name="Ichikawa N."/>
            <person name="Katano-Makiyama Y."/>
            <person name="Hidaka K."/>
        </authorList>
    </citation>
    <scope>NUCLEOTIDE SEQUENCE [LARGE SCALE GENOMIC DNA]</scope>
    <source>
        <strain evidence="2 3">NBRC 107630</strain>
    </source>
</reference>
<dbReference type="Proteomes" id="UP001458946">
    <property type="component" value="Unassembled WGS sequence"/>
</dbReference>
<dbReference type="EMBL" id="BAABRN010000027">
    <property type="protein sequence ID" value="GAA5502665.1"/>
    <property type="molecule type" value="Genomic_DNA"/>
</dbReference>
<keyword evidence="1" id="KW-0732">Signal</keyword>
<proteinExistence type="predicted"/>
<dbReference type="RefSeq" id="WP_353542633.1">
    <property type="nucleotide sequence ID" value="NZ_BAABRN010000027.1"/>
</dbReference>
<name>A0ABP9VBN9_9DEIO</name>
<organism evidence="2 3">
    <name type="scientific">Deinococcus xinjiangensis</name>
    <dbReference type="NCBI Taxonomy" id="457454"/>
    <lineage>
        <taxon>Bacteria</taxon>
        <taxon>Thermotogati</taxon>
        <taxon>Deinococcota</taxon>
        <taxon>Deinococci</taxon>
        <taxon>Deinococcales</taxon>
        <taxon>Deinococcaceae</taxon>
        <taxon>Deinococcus</taxon>
    </lineage>
</organism>
<gene>
    <name evidence="2" type="ORF">Dxin01_02409</name>
</gene>
<comment type="caution">
    <text evidence="2">The sequence shown here is derived from an EMBL/GenBank/DDBJ whole genome shotgun (WGS) entry which is preliminary data.</text>
</comment>
<feature type="signal peptide" evidence="1">
    <location>
        <begin position="1"/>
        <end position="20"/>
    </location>
</feature>
<sequence>MKKLALITLLSLTVAAAQTAKGGDFKAGTSFSITGTAQDKTEVKHDLKLDSDGAVSDADDSMWEYLVVSKNGRNQFLEQSHGGKLLTYIDYPANGSTDPTTVCIAQIADKNWKSVDGVLLRGDAADLLDLVNIADMGQFDLKGYGKLAASQSVCTISRS</sequence>